<dbReference type="PANTHER" id="PTHR43646:SF2">
    <property type="entry name" value="GLYCOSYLTRANSFERASE 2-LIKE DOMAIN-CONTAINING PROTEIN"/>
    <property type="match status" value="1"/>
</dbReference>
<evidence type="ECO:0000256" key="3">
    <source>
        <dbReference type="ARBA" id="ARBA00022676"/>
    </source>
</evidence>
<dbReference type="RefSeq" id="WP_012508490.1">
    <property type="nucleotide sequence ID" value="NC_011060.1"/>
</dbReference>
<dbReference type="Pfam" id="PF00535">
    <property type="entry name" value="Glycos_transf_2"/>
    <property type="match status" value="1"/>
</dbReference>
<evidence type="ECO:0000256" key="4">
    <source>
        <dbReference type="ARBA" id="ARBA00022679"/>
    </source>
</evidence>
<dbReference type="EMBL" id="CP001110">
    <property type="protein sequence ID" value="ACF44003.1"/>
    <property type="molecule type" value="Genomic_DNA"/>
</dbReference>
<dbReference type="GO" id="GO:0016757">
    <property type="term" value="F:glycosyltransferase activity"/>
    <property type="evidence" value="ECO:0007669"/>
    <property type="project" value="UniProtKB-KW"/>
</dbReference>
<dbReference type="InterPro" id="IPR029044">
    <property type="entry name" value="Nucleotide-diphossugar_trans"/>
</dbReference>
<dbReference type="STRING" id="324925.Ppha_1771"/>
<accession>B4SBE9</accession>
<dbReference type="KEGG" id="pph:Ppha_1771"/>
<dbReference type="Proteomes" id="UP000002724">
    <property type="component" value="Chromosome"/>
</dbReference>
<gene>
    <name evidence="7" type="ordered locus">Ppha_1771</name>
</gene>
<dbReference type="NCBIfam" id="TIGR04283">
    <property type="entry name" value="glyco_like_mftF"/>
    <property type="match status" value="1"/>
</dbReference>
<dbReference type="SUPFAM" id="SSF53448">
    <property type="entry name" value="Nucleotide-diphospho-sugar transferases"/>
    <property type="match status" value="1"/>
</dbReference>
<evidence type="ECO:0000256" key="1">
    <source>
        <dbReference type="ARBA" id="ARBA00004236"/>
    </source>
</evidence>
<comment type="subcellular location">
    <subcellularLocation>
        <location evidence="1">Cell membrane</location>
    </subcellularLocation>
</comment>
<dbReference type="InterPro" id="IPR026461">
    <property type="entry name" value="Trfase_2_rSAM/seldom_assoc"/>
</dbReference>
<keyword evidence="4 7" id="KW-0808">Transferase</keyword>
<organism evidence="7 8">
    <name type="scientific">Pelodictyon phaeoclathratiforme (strain DSM 5477 / BU-1)</name>
    <dbReference type="NCBI Taxonomy" id="324925"/>
    <lineage>
        <taxon>Bacteria</taxon>
        <taxon>Pseudomonadati</taxon>
        <taxon>Chlorobiota</taxon>
        <taxon>Chlorobiia</taxon>
        <taxon>Chlorobiales</taxon>
        <taxon>Chlorobiaceae</taxon>
        <taxon>Chlorobium/Pelodictyon group</taxon>
        <taxon>Pelodictyon</taxon>
    </lineage>
</organism>
<dbReference type="CAZy" id="GT2">
    <property type="family name" value="Glycosyltransferase Family 2"/>
</dbReference>
<keyword evidence="5" id="KW-0472">Membrane</keyword>
<evidence type="ECO:0000259" key="6">
    <source>
        <dbReference type="Pfam" id="PF00535"/>
    </source>
</evidence>
<feature type="domain" description="Glycosyltransferase 2-like" evidence="6">
    <location>
        <begin position="7"/>
        <end position="107"/>
    </location>
</feature>
<evidence type="ECO:0000256" key="5">
    <source>
        <dbReference type="ARBA" id="ARBA00023136"/>
    </source>
</evidence>
<dbReference type="InterPro" id="IPR001173">
    <property type="entry name" value="Glyco_trans_2-like"/>
</dbReference>
<keyword evidence="3" id="KW-0328">Glycosyltransferase</keyword>
<dbReference type="Gene3D" id="3.90.550.10">
    <property type="entry name" value="Spore Coat Polysaccharide Biosynthesis Protein SpsA, Chain A"/>
    <property type="match status" value="1"/>
</dbReference>
<dbReference type="OrthoDB" id="9810303at2"/>
<keyword evidence="2" id="KW-1003">Cell membrane</keyword>
<reference evidence="7 8" key="1">
    <citation type="submission" date="2008-06" db="EMBL/GenBank/DDBJ databases">
        <title>Complete sequence of Pelodictyon phaeoclathratiforme BU-1.</title>
        <authorList>
            <consortium name="US DOE Joint Genome Institute"/>
            <person name="Lucas S."/>
            <person name="Copeland A."/>
            <person name="Lapidus A."/>
            <person name="Glavina del Rio T."/>
            <person name="Dalin E."/>
            <person name="Tice H."/>
            <person name="Bruce D."/>
            <person name="Goodwin L."/>
            <person name="Pitluck S."/>
            <person name="Schmutz J."/>
            <person name="Larimer F."/>
            <person name="Land M."/>
            <person name="Hauser L."/>
            <person name="Kyrpides N."/>
            <person name="Mikhailova N."/>
            <person name="Liu Z."/>
            <person name="Li T."/>
            <person name="Zhao F."/>
            <person name="Overmann J."/>
            <person name="Bryant D.A."/>
            <person name="Richardson P."/>
        </authorList>
    </citation>
    <scope>NUCLEOTIDE SEQUENCE [LARGE SCALE GENOMIC DNA]</scope>
    <source>
        <strain evidence="8">DSM 5477 / BU-1</strain>
    </source>
</reference>
<evidence type="ECO:0000313" key="7">
    <source>
        <dbReference type="EMBL" id="ACF44003.1"/>
    </source>
</evidence>
<proteinExistence type="predicted"/>
<dbReference type="eggNOG" id="COG1215">
    <property type="taxonomic scope" value="Bacteria"/>
</dbReference>
<protein>
    <submittedName>
        <fullName evidence="7">Glycosyl transferase family 2</fullName>
    </submittedName>
</protein>
<dbReference type="GO" id="GO:0005886">
    <property type="term" value="C:plasma membrane"/>
    <property type="evidence" value="ECO:0007669"/>
    <property type="project" value="UniProtKB-SubCell"/>
</dbReference>
<name>B4SBE9_PELPB</name>
<keyword evidence="8" id="KW-1185">Reference proteome</keyword>
<dbReference type="PANTHER" id="PTHR43646">
    <property type="entry name" value="GLYCOSYLTRANSFERASE"/>
    <property type="match status" value="1"/>
</dbReference>
<dbReference type="CDD" id="cd02522">
    <property type="entry name" value="GT_2_like_a"/>
    <property type="match status" value="1"/>
</dbReference>
<evidence type="ECO:0000256" key="2">
    <source>
        <dbReference type="ARBA" id="ARBA00022475"/>
    </source>
</evidence>
<evidence type="ECO:0000313" key="8">
    <source>
        <dbReference type="Proteomes" id="UP000002724"/>
    </source>
</evidence>
<dbReference type="HOGENOM" id="CLU_025996_17_3_10"/>
<sequence length="230" mass="25926">MDTTTLSIIIPVYNEEAIIAQALHTLLAITDRSSGIEIIVSDASTDRTPDILSRFPVTICHSAKGRAVQMNNGARVAGGDILLFLHADTLPPDTFIDDIRSAAATGKKAGCFKMRFDDDHPLLALFGWFTRVPLILCRGGDQSLFIDRALFFGIEGFDENLLVMEDYDIIKRIEEREPFHILETEVTTSARKYHDNGIIRLQMIFGTLHLMYALGFDQESLIRYYRENII</sequence>
<dbReference type="AlphaFoldDB" id="B4SBE9"/>